<reference evidence="2 3" key="1">
    <citation type="submission" date="2018-05" db="EMBL/GenBank/DDBJ databases">
        <title>Micromonospora atacamensis sp. nov., a novel actinobacteria isolated from high altitude Atacama Desert soil.</title>
        <authorList>
            <person name="Carro L."/>
            <person name="Golinska P."/>
            <person name="Klenk H.-P."/>
            <person name="Goodfellow M."/>
        </authorList>
    </citation>
    <scope>NUCLEOTIDE SEQUENCE [LARGE SCALE GENOMIC DNA]</scope>
    <source>
        <strain evidence="2 3">5R2A7</strain>
    </source>
</reference>
<dbReference type="InterPro" id="IPR036390">
    <property type="entry name" value="WH_DNA-bd_sf"/>
</dbReference>
<dbReference type="SUPFAM" id="SSF46785">
    <property type="entry name" value="Winged helix' DNA-binding domain"/>
    <property type="match status" value="1"/>
</dbReference>
<dbReference type="PANTHER" id="PTHR33164:SF43">
    <property type="entry name" value="HTH-TYPE TRANSCRIPTIONAL REPRESSOR YETL"/>
    <property type="match status" value="1"/>
</dbReference>
<comment type="caution">
    <text evidence="2">The sequence shown here is derived from an EMBL/GenBank/DDBJ whole genome shotgun (WGS) entry which is preliminary data.</text>
</comment>
<protein>
    <submittedName>
        <fullName evidence="2">MarR family transcriptional regulator</fullName>
    </submittedName>
</protein>
<gene>
    <name evidence="2" type="ORF">DKT68_21415</name>
</gene>
<dbReference type="RefSeq" id="WP_109819192.1">
    <property type="nucleotide sequence ID" value="NZ_QGKR01000240.1"/>
</dbReference>
<dbReference type="InterPro" id="IPR039422">
    <property type="entry name" value="MarR/SlyA-like"/>
</dbReference>
<dbReference type="InterPro" id="IPR000835">
    <property type="entry name" value="HTH_MarR-typ"/>
</dbReference>
<dbReference type="InterPro" id="IPR036388">
    <property type="entry name" value="WH-like_DNA-bd_sf"/>
</dbReference>
<organism evidence="2 3">
    <name type="scientific">Micromonospora acroterricola</name>
    <dbReference type="NCBI Taxonomy" id="2202421"/>
    <lineage>
        <taxon>Bacteria</taxon>
        <taxon>Bacillati</taxon>
        <taxon>Actinomycetota</taxon>
        <taxon>Actinomycetes</taxon>
        <taxon>Micromonosporales</taxon>
        <taxon>Micromonosporaceae</taxon>
        <taxon>Micromonospora</taxon>
    </lineage>
</organism>
<dbReference type="PROSITE" id="PS50995">
    <property type="entry name" value="HTH_MARR_2"/>
    <property type="match status" value="1"/>
</dbReference>
<dbReference type="PRINTS" id="PR00598">
    <property type="entry name" value="HTHMARR"/>
</dbReference>
<dbReference type="Gene3D" id="1.10.10.10">
    <property type="entry name" value="Winged helix-like DNA-binding domain superfamily/Winged helix DNA-binding domain"/>
    <property type="match status" value="1"/>
</dbReference>
<keyword evidence="3" id="KW-1185">Reference proteome</keyword>
<accession>A0A317CYY8</accession>
<evidence type="ECO:0000259" key="1">
    <source>
        <dbReference type="PROSITE" id="PS50995"/>
    </source>
</evidence>
<dbReference type="Proteomes" id="UP000245410">
    <property type="component" value="Unassembled WGS sequence"/>
</dbReference>
<dbReference type="OrthoDB" id="4463574at2"/>
<sequence>MSAAPLDSSEHRSGPLLDHLARRMRLRSESVLTPLGLRPRHLVALTVLRDGGGTSQQALASTLSMDSTNIVGLLNDLESMQLIERRRSPEDRRRHVVELTDDGAKRLNEAECALASAENEVLGVLEPDEREKLYLLLRRAATGTTVTCEAMIFEDSAPADNR</sequence>
<dbReference type="PANTHER" id="PTHR33164">
    <property type="entry name" value="TRANSCRIPTIONAL REGULATOR, MARR FAMILY"/>
    <property type="match status" value="1"/>
</dbReference>
<dbReference type="GO" id="GO:0006950">
    <property type="term" value="P:response to stress"/>
    <property type="evidence" value="ECO:0007669"/>
    <property type="project" value="TreeGrafter"/>
</dbReference>
<feature type="domain" description="HTH marR-type" evidence="1">
    <location>
        <begin position="10"/>
        <end position="142"/>
    </location>
</feature>
<dbReference type="AlphaFoldDB" id="A0A317CYY8"/>
<evidence type="ECO:0000313" key="3">
    <source>
        <dbReference type="Proteomes" id="UP000245410"/>
    </source>
</evidence>
<dbReference type="Pfam" id="PF01047">
    <property type="entry name" value="MarR"/>
    <property type="match status" value="1"/>
</dbReference>
<dbReference type="SMART" id="SM00347">
    <property type="entry name" value="HTH_MARR"/>
    <property type="match status" value="1"/>
</dbReference>
<name>A0A317CYY8_9ACTN</name>
<dbReference type="EMBL" id="QGKR01000240">
    <property type="protein sequence ID" value="PWR06766.1"/>
    <property type="molecule type" value="Genomic_DNA"/>
</dbReference>
<evidence type="ECO:0000313" key="2">
    <source>
        <dbReference type="EMBL" id="PWR06766.1"/>
    </source>
</evidence>
<dbReference type="GO" id="GO:0003700">
    <property type="term" value="F:DNA-binding transcription factor activity"/>
    <property type="evidence" value="ECO:0007669"/>
    <property type="project" value="InterPro"/>
</dbReference>
<proteinExistence type="predicted"/>